<evidence type="ECO:0000313" key="7">
    <source>
        <dbReference type="Proteomes" id="UP000478546"/>
    </source>
</evidence>
<evidence type="ECO:0000259" key="5">
    <source>
        <dbReference type="Pfam" id="PF13525"/>
    </source>
</evidence>
<accession>A0A6B2H5M7</accession>
<keyword evidence="2" id="KW-0472">Membrane</keyword>
<dbReference type="Pfam" id="PF13525">
    <property type="entry name" value="YfiO"/>
    <property type="match status" value="1"/>
</dbReference>
<evidence type="ECO:0000256" key="3">
    <source>
        <dbReference type="ARBA" id="ARBA00023237"/>
    </source>
</evidence>
<gene>
    <name evidence="6" type="primary">bamD</name>
    <name evidence="6" type="ORF">GWO68_04135</name>
</gene>
<comment type="caution">
    <text evidence="6">The sequence shown here is derived from an EMBL/GenBank/DDBJ whole genome shotgun (WGS) entry which is preliminary data.</text>
</comment>
<dbReference type="PROSITE" id="PS51257">
    <property type="entry name" value="PROKAR_LIPOPROTEIN"/>
    <property type="match status" value="1"/>
</dbReference>
<feature type="chain" id="PRO_5025351822" evidence="4">
    <location>
        <begin position="19"/>
        <end position="276"/>
    </location>
</feature>
<name>A0A6B2H5M7_9BACT</name>
<evidence type="ECO:0000256" key="4">
    <source>
        <dbReference type="SAM" id="SignalP"/>
    </source>
</evidence>
<feature type="signal peptide" evidence="4">
    <location>
        <begin position="1"/>
        <end position="18"/>
    </location>
</feature>
<dbReference type="EMBL" id="JAAEAA010000004">
    <property type="protein sequence ID" value="NDK55100.1"/>
    <property type="molecule type" value="Genomic_DNA"/>
</dbReference>
<dbReference type="AlphaFoldDB" id="A0A6B2H5M7"/>
<organism evidence="6 7">
    <name type="scientific">Pontibacter fetidus</name>
    <dbReference type="NCBI Taxonomy" id="2700082"/>
    <lineage>
        <taxon>Bacteria</taxon>
        <taxon>Pseudomonadati</taxon>
        <taxon>Bacteroidota</taxon>
        <taxon>Cytophagia</taxon>
        <taxon>Cytophagales</taxon>
        <taxon>Hymenobacteraceae</taxon>
        <taxon>Pontibacter</taxon>
    </lineage>
</organism>
<dbReference type="Proteomes" id="UP000478546">
    <property type="component" value="Unassembled WGS sequence"/>
</dbReference>
<dbReference type="Gene3D" id="1.25.40.10">
    <property type="entry name" value="Tetratricopeptide repeat domain"/>
    <property type="match status" value="1"/>
</dbReference>
<keyword evidence="3" id="KW-0998">Cell outer membrane</keyword>
<protein>
    <submittedName>
        <fullName evidence="6">Outer membrane protein assembly factor BamD</fullName>
    </submittedName>
</protein>
<evidence type="ECO:0000256" key="2">
    <source>
        <dbReference type="ARBA" id="ARBA00023136"/>
    </source>
</evidence>
<dbReference type="InterPro" id="IPR039565">
    <property type="entry name" value="BamD-like"/>
</dbReference>
<sequence>MKKRLSHIVVLIALLVTAASCSNYQKLLKSNDVQQKYAAAVKYYEKGDYYRASELLDAVTPLLTGTEQAEDALFYQANANYELGNYLLSETYFRNFYTTYPRSPKAEKAMFMYVKSAYNQSPDFEQDQASTLTAMESVQEFIQRYPESEHVAEANEILENLGRKLDQKAFDSAKLYYKIKYYKAAVVALTNFQREFPSSPFAEEAAYLKVESQYEYAKQSVPSKQEERYYEVVDYYQNFVDQYPESEFTRTAGQIYDNTLAELERIKKEKQNQANS</sequence>
<dbReference type="RefSeq" id="WP_162345158.1">
    <property type="nucleotide sequence ID" value="NZ_JAAEAA010000004.1"/>
</dbReference>
<dbReference type="InterPro" id="IPR017689">
    <property type="entry name" value="BamD"/>
</dbReference>
<evidence type="ECO:0000313" key="6">
    <source>
        <dbReference type="EMBL" id="NDK55100.1"/>
    </source>
</evidence>
<dbReference type="InterPro" id="IPR011990">
    <property type="entry name" value="TPR-like_helical_dom_sf"/>
</dbReference>
<evidence type="ECO:0000256" key="1">
    <source>
        <dbReference type="ARBA" id="ARBA00022729"/>
    </source>
</evidence>
<keyword evidence="1 4" id="KW-0732">Signal</keyword>
<dbReference type="NCBIfam" id="TIGR03302">
    <property type="entry name" value="OM_YfiO"/>
    <property type="match status" value="1"/>
</dbReference>
<feature type="domain" description="Outer membrane lipoprotein BamD-like" evidence="5">
    <location>
        <begin position="32"/>
        <end position="176"/>
    </location>
</feature>
<dbReference type="SUPFAM" id="SSF48452">
    <property type="entry name" value="TPR-like"/>
    <property type="match status" value="1"/>
</dbReference>
<proteinExistence type="predicted"/>
<reference evidence="6 7" key="1">
    <citation type="submission" date="2020-01" db="EMBL/GenBank/DDBJ databases">
        <authorList>
            <person name="Kim M.K."/>
        </authorList>
    </citation>
    <scope>NUCLEOTIDE SEQUENCE [LARGE SCALE GENOMIC DNA]</scope>
    <source>
        <strain evidence="6 7">BT213</strain>
    </source>
</reference>
<keyword evidence="7" id="KW-1185">Reference proteome</keyword>